<dbReference type="AlphaFoldDB" id="A0A5E4AZY6"/>
<evidence type="ECO:0000256" key="1">
    <source>
        <dbReference type="SAM" id="MobiDB-lite"/>
    </source>
</evidence>
<dbReference type="Proteomes" id="UP000335636">
    <property type="component" value="Unassembled WGS sequence"/>
</dbReference>
<sequence>MFPREASTFVAVPGCRPARDLGLHSPLVSVRRDALGGGASSAVCGMPRAGVFWKQYRAVRSGLLRRPPEPAAAAGPASGSRLPPPASRQSPVSDRAAGGLGGVGSHLFGEVGAESRCSWGPGKVWALGSWGDHEELGR</sequence>
<evidence type="ECO:0000313" key="2">
    <source>
        <dbReference type="EMBL" id="VTJ62735.1"/>
    </source>
</evidence>
<comment type="caution">
    <text evidence="2">The sequence shown here is derived from an EMBL/GenBank/DDBJ whole genome shotgun (WGS) entry which is preliminary data.</text>
</comment>
<feature type="compositionally biased region" description="Low complexity" evidence="1">
    <location>
        <begin position="71"/>
        <end position="81"/>
    </location>
</feature>
<accession>A0A5E4AZY6</accession>
<dbReference type="EMBL" id="CABDUW010000207">
    <property type="protein sequence ID" value="VTJ62735.1"/>
    <property type="molecule type" value="Genomic_DNA"/>
</dbReference>
<keyword evidence="3" id="KW-1185">Reference proteome</keyword>
<proteinExistence type="predicted"/>
<feature type="region of interest" description="Disordered" evidence="1">
    <location>
        <begin position="65"/>
        <end position="99"/>
    </location>
</feature>
<evidence type="ECO:0000313" key="3">
    <source>
        <dbReference type="Proteomes" id="UP000335636"/>
    </source>
</evidence>
<protein>
    <submittedName>
        <fullName evidence="2">Uncharacterized protein</fullName>
    </submittedName>
</protein>
<feature type="region of interest" description="Disordered" evidence="1">
    <location>
        <begin position="114"/>
        <end position="138"/>
    </location>
</feature>
<gene>
    <name evidence="2" type="ORF">MONAX_5E044639</name>
</gene>
<reference evidence="2" key="1">
    <citation type="submission" date="2019-04" db="EMBL/GenBank/DDBJ databases">
        <authorList>
            <person name="Alioto T."/>
            <person name="Alioto T."/>
        </authorList>
    </citation>
    <scope>NUCLEOTIDE SEQUENCE [LARGE SCALE GENOMIC DNA]</scope>
</reference>
<organism evidence="2 3">
    <name type="scientific">Marmota monax</name>
    <name type="common">Woodchuck</name>
    <dbReference type="NCBI Taxonomy" id="9995"/>
    <lineage>
        <taxon>Eukaryota</taxon>
        <taxon>Metazoa</taxon>
        <taxon>Chordata</taxon>
        <taxon>Craniata</taxon>
        <taxon>Vertebrata</taxon>
        <taxon>Euteleostomi</taxon>
        <taxon>Mammalia</taxon>
        <taxon>Eutheria</taxon>
        <taxon>Euarchontoglires</taxon>
        <taxon>Glires</taxon>
        <taxon>Rodentia</taxon>
        <taxon>Sciuromorpha</taxon>
        <taxon>Sciuridae</taxon>
        <taxon>Xerinae</taxon>
        <taxon>Marmotini</taxon>
        <taxon>Marmota</taxon>
    </lineage>
</organism>
<name>A0A5E4AZY6_MARMO</name>